<dbReference type="PANTHER" id="PTHR23086:SF141">
    <property type="entry name" value="PHOSPHATIDYLINOSITOL 4-PHOSPHATE 5-KINASE TYPE-1 GAMMA ISOFORM X1"/>
    <property type="match status" value="1"/>
</dbReference>
<dbReference type="SMART" id="SM00330">
    <property type="entry name" value="PIPKc"/>
    <property type="match status" value="1"/>
</dbReference>
<dbReference type="InterPro" id="IPR002498">
    <property type="entry name" value="PInositol-4-P-4/5-kinase_core"/>
</dbReference>
<gene>
    <name evidence="6" type="primary">LOC107596257</name>
</gene>
<dbReference type="Ensembl" id="ENSSGRT00000090365.1">
    <property type="protein sequence ID" value="ENSSGRP00000084859.1"/>
    <property type="gene ID" value="ENSSGRG00000042100.1"/>
</dbReference>
<feature type="domain" description="PIPK" evidence="5">
    <location>
        <begin position="73"/>
        <end position="441"/>
    </location>
</feature>
<dbReference type="PROSITE" id="PS51455">
    <property type="entry name" value="PIPK"/>
    <property type="match status" value="1"/>
</dbReference>
<dbReference type="InterPro" id="IPR023610">
    <property type="entry name" value="PInositol-4/5-P-5/4-kinase"/>
</dbReference>
<sequence>MHVDTVASHIIWMIKSPFKLFAVYEKYVNEISFVIFLSSQMPSSSCHSSSGTEKKIGHRRVDASGETTYKKTTSSALKGAIQLGIGYTVGNLSSKPERDVLMQDFYVVESIFFPSEGSNLTPAHHYPDFRFKTYAPVAFRYFRELFGIRPDDYLYSLCNEPLIELSNPGASGSIFYLTRDDEFILKTVMHKEAEFLQKLLPGYYMNLNQNPRTLLPKFFGLYCVQSGGKNIRIVVMNNVLPRIVRMHLKFDLKGSTCKRRASKKEREKSKPTFKDLDFMQDVQDGLLLDVDTYNALVKTLQRDCLVLESFKIMDYSLLLGVHNLDQAEREQQMEGSQSSSDEKRPAAQRALYSTAMESIQGGAACGGSIDTEDTMGGIPAVSGKGERLLLFIGIIDILQSYRLIKKLEHTWKALVHDGDTVSVHRPNFYADRFFRFMSSTVFRKSSSQKTKQFFAYLLSQVCSLALLRRSRKRPRRLWPQLCPQTPPYLSQSALRQTPQSSRATGQHRKSLETTVSLHLKPLCRMHS</sequence>
<dbReference type="Proteomes" id="UP000472262">
    <property type="component" value="Unassembled WGS sequence"/>
</dbReference>
<accession>A0A672R824</accession>
<evidence type="ECO:0000313" key="6">
    <source>
        <dbReference type="Ensembl" id="ENSSGRP00000084859.1"/>
    </source>
</evidence>
<feature type="compositionally biased region" description="Basic and acidic residues" evidence="4">
    <location>
        <begin position="52"/>
        <end position="63"/>
    </location>
</feature>
<name>A0A672R824_SINGR</name>
<dbReference type="InterPro" id="IPR027483">
    <property type="entry name" value="PInositol-4-P-4/5-kinase_C_sf"/>
</dbReference>
<dbReference type="InterPro" id="IPR027484">
    <property type="entry name" value="PInositol-4-P-5-kinase_N"/>
</dbReference>
<dbReference type="AlphaFoldDB" id="A0A672R824"/>
<dbReference type="Gene3D" id="3.30.810.10">
    <property type="entry name" value="2-Layer Sandwich"/>
    <property type="match status" value="1"/>
</dbReference>
<dbReference type="GO" id="GO:0005886">
    <property type="term" value="C:plasma membrane"/>
    <property type="evidence" value="ECO:0007669"/>
    <property type="project" value="TreeGrafter"/>
</dbReference>
<comment type="subcellular location">
    <subcellularLocation>
        <location evidence="1">Cytoplasm</location>
    </subcellularLocation>
</comment>
<proteinExistence type="predicted"/>
<keyword evidence="3" id="KW-0808">Transferase</keyword>
<dbReference type="GO" id="GO:0016308">
    <property type="term" value="F:1-phosphatidylinositol-4-phosphate 5-kinase activity"/>
    <property type="evidence" value="ECO:0007669"/>
    <property type="project" value="TreeGrafter"/>
</dbReference>
<keyword evidence="3" id="KW-0067">ATP-binding</keyword>
<evidence type="ECO:0000256" key="1">
    <source>
        <dbReference type="ARBA" id="ARBA00004496"/>
    </source>
</evidence>
<keyword evidence="3" id="KW-0418">Kinase</keyword>
<reference evidence="6" key="1">
    <citation type="submission" date="2025-08" db="UniProtKB">
        <authorList>
            <consortium name="Ensembl"/>
        </authorList>
    </citation>
    <scope>IDENTIFICATION</scope>
</reference>
<feature type="region of interest" description="Disordered" evidence="4">
    <location>
        <begin position="42"/>
        <end position="63"/>
    </location>
</feature>
<dbReference type="SUPFAM" id="SSF56104">
    <property type="entry name" value="SAICAR synthase-like"/>
    <property type="match status" value="1"/>
</dbReference>
<dbReference type="Gene3D" id="3.30.800.10">
    <property type="entry name" value="Phosphatidylinositol Phosphate Kinase II Beta"/>
    <property type="match status" value="1"/>
</dbReference>
<dbReference type="PANTHER" id="PTHR23086">
    <property type="entry name" value="PHOSPHATIDYLINOSITOL-4-PHOSPHATE 5-KINASE"/>
    <property type="match status" value="1"/>
</dbReference>
<evidence type="ECO:0000256" key="2">
    <source>
        <dbReference type="ARBA" id="ARBA00022490"/>
    </source>
</evidence>
<dbReference type="GO" id="GO:0046854">
    <property type="term" value="P:phosphatidylinositol phosphate biosynthetic process"/>
    <property type="evidence" value="ECO:0007669"/>
    <property type="project" value="TreeGrafter"/>
</dbReference>
<keyword evidence="7" id="KW-1185">Reference proteome</keyword>
<keyword evidence="3" id="KW-0547">Nucleotide-binding</keyword>
<dbReference type="GO" id="GO:0005737">
    <property type="term" value="C:cytoplasm"/>
    <property type="evidence" value="ECO:0007669"/>
    <property type="project" value="UniProtKB-SubCell"/>
</dbReference>
<keyword evidence="2" id="KW-0963">Cytoplasm</keyword>
<protein>
    <submittedName>
        <fullName evidence="6">Phosphatidylinositol 4-phosphate 5-kinase type-1 gamma-like</fullName>
    </submittedName>
</protein>
<dbReference type="Pfam" id="PF01504">
    <property type="entry name" value="PIP5K"/>
    <property type="match status" value="1"/>
</dbReference>
<organism evidence="6 7">
    <name type="scientific">Sinocyclocheilus grahami</name>
    <name type="common">Dianchi golden-line fish</name>
    <name type="synonym">Barbus grahami</name>
    <dbReference type="NCBI Taxonomy" id="75366"/>
    <lineage>
        <taxon>Eukaryota</taxon>
        <taxon>Metazoa</taxon>
        <taxon>Chordata</taxon>
        <taxon>Craniata</taxon>
        <taxon>Vertebrata</taxon>
        <taxon>Euteleostomi</taxon>
        <taxon>Actinopterygii</taxon>
        <taxon>Neopterygii</taxon>
        <taxon>Teleostei</taxon>
        <taxon>Ostariophysi</taxon>
        <taxon>Cypriniformes</taxon>
        <taxon>Cyprinidae</taxon>
        <taxon>Cyprininae</taxon>
        <taxon>Sinocyclocheilus</taxon>
    </lineage>
</organism>
<dbReference type="FunFam" id="3.30.800.10:FF:000001">
    <property type="entry name" value="phosphatidylinositol 4-phosphate 5-kinase type-1 gamma"/>
    <property type="match status" value="1"/>
</dbReference>
<evidence type="ECO:0000313" key="7">
    <source>
        <dbReference type="Proteomes" id="UP000472262"/>
    </source>
</evidence>
<feature type="region of interest" description="Disordered" evidence="4">
    <location>
        <begin position="489"/>
        <end position="510"/>
    </location>
</feature>
<evidence type="ECO:0000259" key="5">
    <source>
        <dbReference type="PROSITE" id="PS51455"/>
    </source>
</evidence>
<evidence type="ECO:0000256" key="4">
    <source>
        <dbReference type="SAM" id="MobiDB-lite"/>
    </source>
</evidence>
<reference evidence="6" key="2">
    <citation type="submission" date="2025-09" db="UniProtKB">
        <authorList>
            <consortium name="Ensembl"/>
        </authorList>
    </citation>
    <scope>IDENTIFICATION</scope>
</reference>
<evidence type="ECO:0000256" key="3">
    <source>
        <dbReference type="PROSITE-ProRule" id="PRU00781"/>
    </source>
</evidence>
<feature type="compositionally biased region" description="Polar residues" evidence="4">
    <location>
        <begin position="489"/>
        <end position="504"/>
    </location>
</feature>
<dbReference type="GO" id="GO:0005524">
    <property type="term" value="F:ATP binding"/>
    <property type="evidence" value="ECO:0007669"/>
    <property type="project" value="UniProtKB-UniRule"/>
</dbReference>